<dbReference type="SUPFAM" id="SSF52374">
    <property type="entry name" value="Nucleotidylyl transferase"/>
    <property type="match status" value="1"/>
</dbReference>
<evidence type="ECO:0000256" key="4">
    <source>
        <dbReference type="ARBA" id="ARBA00022840"/>
    </source>
</evidence>
<evidence type="ECO:0000256" key="6">
    <source>
        <dbReference type="ARBA" id="ARBA00023146"/>
    </source>
</evidence>
<keyword evidence="5 8" id="KW-0648">Protein biosynthesis</keyword>
<dbReference type="SMART" id="SM00836">
    <property type="entry name" value="DALR_1"/>
    <property type="match status" value="1"/>
</dbReference>
<dbReference type="SUPFAM" id="SSF55190">
    <property type="entry name" value="Arginyl-tRNA synthetase (ArgRS), N-terminal 'additional' domain"/>
    <property type="match status" value="1"/>
</dbReference>
<comment type="similarity">
    <text evidence="1 8 9">Belongs to the class-I aminoacyl-tRNA synthetase family.</text>
</comment>
<protein>
    <recommendedName>
        <fullName evidence="8">Arginine--tRNA ligase</fullName>
        <ecNumber evidence="8">6.1.1.19</ecNumber>
    </recommendedName>
    <alternativeName>
        <fullName evidence="8">Arginyl-tRNA synthetase</fullName>
        <shortName evidence="8">ArgRS</shortName>
    </alternativeName>
</protein>
<dbReference type="PANTHER" id="PTHR11956">
    <property type="entry name" value="ARGINYL-TRNA SYNTHETASE"/>
    <property type="match status" value="1"/>
</dbReference>
<dbReference type="Pfam" id="PF00750">
    <property type="entry name" value="tRNA-synt_1d"/>
    <property type="match status" value="1"/>
</dbReference>
<dbReference type="EC" id="6.1.1.19" evidence="8"/>
<evidence type="ECO:0000256" key="3">
    <source>
        <dbReference type="ARBA" id="ARBA00022741"/>
    </source>
</evidence>
<dbReference type="SMART" id="SM01016">
    <property type="entry name" value="Arg_tRNA_synt_N"/>
    <property type="match status" value="1"/>
</dbReference>
<evidence type="ECO:0000259" key="11">
    <source>
        <dbReference type="SMART" id="SM01016"/>
    </source>
</evidence>
<dbReference type="HAMAP" id="MF_00123">
    <property type="entry name" value="Arg_tRNA_synth"/>
    <property type="match status" value="1"/>
</dbReference>
<dbReference type="Proteomes" id="UP000183375">
    <property type="component" value="Unassembled WGS sequence"/>
</dbReference>
<dbReference type="InterPro" id="IPR008909">
    <property type="entry name" value="DALR_anticod-bd"/>
</dbReference>
<evidence type="ECO:0000313" key="13">
    <source>
        <dbReference type="Proteomes" id="UP000183375"/>
    </source>
</evidence>
<dbReference type="Gene3D" id="1.10.730.10">
    <property type="entry name" value="Isoleucyl-tRNA Synthetase, Domain 1"/>
    <property type="match status" value="1"/>
</dbReference>
<comment type="caution">
    <text evidence="8">Lacks conserved residue(s) required for the propagation of feature annotation.</text>
</comment>
<evidence type="ECO:0000256" key="2">
    <source>
        <dbReference type="ARBA" id="ARBA00022598"/>
    </source>
</evidence>
<dbReference type="Gene3D" id="3.40.50.620">
    <property type="entry name" value="HUPs"/>
    <property type="match status" value="1"/>
</dbReference>
<dbReference type="InterPro" id="IPR005148">
    <property type="entry name" value="Arg-tRNA-synth_N"/>
</dbReference>
<name>A0A1J5TIF8_9ARCH</name>
<dbReference type="GO" id="GO:0004814">
    <property type="term" value="F:arginine-tRNA ligase activity"/>
    <property type="evidence" value="ECO:0007669"/>
    <property type="project" value="UniProtKB-UniRule"/>
</dbReference>
<accession>A0A1J5TIF8</accession>
<dbReference type="Pfam" id="PF03485">
    <property type="entry name" value="Arg_tRNA_synt_N"/>
    <property type="match status" value="1"/>
</dbReference>
<reference evidence="12 13" key="1">
    <citation type="submission" date="2016-08" db="EMBL/GenBank/DDBJ databases">
        <title>New Insights into Marine Group III Euryarchaeota, from dark to light.</title>
        <authorList>
            <person name="Haro-Moreno J.M."/>
            <person name="Rodriguez-Valera F."/>
            <person name="Lopez-Garcia P."/>
            <person name="Moreira D."/>
            <person name="Martin-Cuadrado A.B."/>
        </authorList>
    </citation>
    <scope>NUCLEOTIDE SEQUENCE [LARGE SCALE GENOMIC DNA]</scope>
    <source>
        <strain evidence="12">CG-Epi4</strain>
    </source>
</reference>
<dbReference type="GO" id="GO:0005524">
    <property type="term" value="F:ATP binding"/>
    <property type="evidence" value="ECO:0007669"/>
    <property type="project" value="UniProtKB-UniRule"/>
</dbReference>
<sequence>MSRSLRKVKDSVISSINQIFKDREYPKLPIDDNPIQGDLSIICFPGAQTLKKSPEAVANEVAEMLSGLRFVKKTFIVKAFCNLVLDWDGLMPDVFSDIIDENFGRGSPKNKSILVEHTSANATGPFHMGRARNPIIGDSISRLLRYNGYNVSTEYYVNDTGRQAATVAFGIKHYEAGESEKSDHKLVECYRQASDDLKNDSSIKSKIYSKMELIEGGDKDALTEVKEAAELMLSGMRLSLKRLNAEADSYFHESDLIRDGSVNKVIKSLKKSHICVEEKGAFYLDLANKNIAGRNQKFFFTRNNGLSLYTTRDIAYHINKFDRFPNALNVLGEDHKLQSNLLNLALEELNSSKPDNLFYSFVNLPGGKMSTRAGRVVYLDDMMDKIVKASFARLDEADMSNDQKHLLSEKIGIGSLRYNILKVQAEKGFTFSIEDALSIQGDSAPFAMYSHARMSSILTKYGKNLPPFTIDSDLVEAEIELVRVISEWPQIVKSSVDKLAIHIIPNYVHRLSSQFNSFYRDCKVIGDINESFRINLVYSSKRILFDALDVMGIEAPERM</sequence>
<evidence type="ECO:0000256" key="8">
    <source>
        <dbReference type="HAMAP-Rule" id="MF_00123"/>
    </source>
</evidence>
<dbReference type="NCBIfam" id="TIGR00456">
    <property type="entry name" value="argS"/>
    <property type="match status" value="1"/>
</dbReference>
<evidence type="ECO:0000256" key="1">
    <source>
        <dbReference type="ARBA" id="ARBA00005594"/>
    </source>
</evidence>
<dbReference type="Pfam" id="PF05746">
    <property type="entry name" value="DALR_1"/>
    <property type="match status" value="1"/>
</dbReference>
<dbReference type="InterPro" id="IPR035684">
    <property type="entry name" value="ArgRS_core"/>
</dbReference>
<evidence type="ECO:0000313" key="12">
    <source>
        <dbReference type="EMBL" id="OIR20730.1"/>
    </source>
</evidence>
<proteinExistence type="inferred from homology"/>
<dbReference type="Gene3D" id="3.30.1360.70">
    <property type="entry name" value="Arginyl tRNA synthetase N-terminal domain"/>
    <property type="match status" value="1"/>
</dbReference>
<evidence type="ECO:0000256" key="9">
    <source>
        <dbReference type="RuleBase" id="RU363038"/>
    </source>
</evidence>
<keyword evidence="4 8" id="KW-0067">ATP-binding</keyword>
<dbReference type="InterPro" id="IPR036695">
    <property type="entry name" value="Arg-tRNA-synth_N_sf"/>
</dbReference>
<keyword evidence="6 8" id="KW-0030">Aminoacyl-tRNA synthetase</keyword>
<gene>
    <name evidence="8" type="primary">argS</name>
    <name evidence="12" type="ORF">BEU01_01195</name>
</gene>
<comment type="subcellular location">
    <subcellularLocation>
        <location evidence="8">Cytoplasm</location>
    </subcellularLocation>
</comment>
<evidence type="ECO:0000256" key="7">
    <source>
        <dbReference type="ARBA" id="ARBA00049339"/>
    </source>
</evidence>
<comment type="caution">
    <text evidence="12">The sequence shown here is derived from an EMBL/GenBank/DDBJ whole genome shotgun (WGS) entry which is preliminary data.</text>
</comment>
<dbReference type="SUPFAM" id="SSF47323">
    <property type="entry name" value="Anticodon-binding domain of a subclass of class I aminoacyl-tRNA synthetases"/>
    <property type="match status" value="1"/>
</dbReference>
<dbReference type="PANTHER" id="PTHR11956:SF5">
    <property type="entry name" value="ARGININE--TRNA LIGASE, CYTOPLASMIC"/>
    <property type="match status" value="1"/>
</dbReference>
<feature type="domain" description="DALR anticodon binding" evidence="10">
    <location>
        <begin position="447"/>
        <end position="559"/>
    </location>
</feature>
<comment type="catalytic activity">
    <reaction evidence="7 8">
        <text>tRNA(Arg) + L-arginine + ATP = L-arginyl-tRNA(Arg) + AMP + diphosphate</text>
        <dbReference type="Rhea" id="RHEA:20301"/>
        <dbReference type="Rhea" id="RHEA-COMP:9658"/>
        <dbReference type="Rhea" id="RHEA-COMP:9673"/>
        <dbReference type="ChEBI" id="CHEBI:30616"/>
        <dbReference type="ChEBI" id="CHEBI:32682"/>
        <dbReference type="ChEBI" id="CHEBI:33019"/>
        <dbReference type="ChEBI" id="CHEBI:78442"/>
        <dbReference type="ChEBI" id="CHEBI:78513"/>
        <dbReference type="ChEBI" id="CHEBI:456215"/>
        <dbReference type="EC" id="6.1.1.19"/>
    </reaction>
</comment>
<dbReference type="InterPro" id="IPR009080">
    <property type="entry name" value="tRNAsynth_Ia_anticodon-bd"/>
</dbReference>
<dbReference type="InterPro" id="IPR001278">
    <property type="entry name" value="Arg-tRNA-ligase"/>
</dbReference>
<feature type="domain" description="Arginyl tRNA synthetase N-terminal" evidence="11">
    <location>
        <begin position="6"/>
        <end position="85"/>
    </location>
</feature>
<organism evidence="12 13">
    <name type="scientific">Marine Group III euryarchaeote CG-Epi4</name>
    <dbReference type="NCBI Taxonomy" id="1888998"/>
    <lineage>
        <taxon>Archaea</taxon>
        <taxon>Methanobacteriati</taxon>
        <taxon>Thermoplasmatota</taxon>
        <taxon>Thermoplasmata</taxon>
        <taxon>Candidatus Thermoprofundales</taxon>
    </lineage>
</organism>
<dbReference type="InterPro" id="IPR014729">
    <property type="entry name" value="Rossmann-like_a/b/a_fold"/>
</dbReference>
<dbReference type="EMBL" id="MIYX01000019">
    <property type="protein sequence ID" value="OIR20730.1"/>
    <property type="molecule type" value="Genomic_DNA"/>
</dbReference>
<dbReference type="PRINTS" id="PR01038">
    <property type="entry name" value="TRNASYNTHARG"/>
</dbReference>
<keyword evidence="2 8" id="KW-0436">Ligase</keyword>
<dbReference type="GO" id="GO:0005737">
    <property type="term" value="C:cytoplasm"/>
    <property type="evidence" value="ECO:0007669"/>
    <property type="project" value="UniProtKB-SubCell"/>
</dbReference>
<dbReference type="GO" id="GO:0006420">
    <property type="term" value="P:arginyl-tRNA aminoacylation"/>
    <property type="evidence" value="ECO:0007669"/>
    <property type="project" value="UniProtKB-UniRule"/>
</dbReference>
<keyword evidence="3 8" id="KW-0547">Nucleotide-binding</keyword>
<evidence type="ECO:0000259" key="10">
    <source>
        <dbReference type="SMART" id="SM00836"/>
    </source>
</evidence>
<evidence type="ECO:0000256" key="5">
    <source>
        <dbReference type="ARBA" id="ARBA00022917"/>
    </source>
</evidence>
<keyword evidence="8" id="KW-0963">Cytoplasm</keyword>
<dbReference type="AlphaFoldDB" id="A0A1J5TIF8"/>